<dbReference type="Gene3D" id="1.20.272.10">
    <property type="match status" value="1"/>
</dbReference>
<comment type="catalytic activity">
    <reaction evidence="7">
        <text>DNA(n) + a 2'-deoxyribonucleoside 5'-triphosphate = DNA(n+1) + diphosphate</text>
        <dbReference type="Rhea" id="RHEA:22508"/>
        <dbReference type="Rhea" id="RHEA-COMP:17339"/>
        <dbReference type="Rhea" id="RHEA-COMP:17340"/>
        <dbReference type="ChEBI" id="CHEBI:33019"/>
        <dbReference type="ChEBI" id="CHEBI:61560"/>
        <dbReference type="ChEBI" id="CHEBI:173112"/>
        <dbReference type="EC" id="2.7.7.7"/>
    </reaction>
</comment>
<evidence type="ECO:0000256" key="3">
    <source>
        <dbReference type="ARBA" id="ARBA00022695"/>
    </source>
</evidence>
<proteinExistence type="inferred from homology"/>
<dbReference type="GO" id="GO:0006261">
    <property type="term" value="P:DNA-templated DNA replication"/>
    <property type="evidence" value="ECO:0007669"/>
    <property type="project" value="TreeGrafter"/>
</dbReference>
<gene>
    <name evidence="9" type="ORF">UBAL3_78920002</name>
</gene>
<dbReference type="AlphaFoldDB" id="C6HV38"/>
<dbReference type="EMBL" id="GG693862">
    <property type="protein sequence ID" value="EES53412.1"/>
    <property type="molecule type" value="Genomic_DNA"/>
</dbReference>
<dbReference type="InterPro" id="IPR048466">
    <property type="entry name" value="DNA_pol3_delta-like_C"/>
</dbReference>
<dbReference type="Proteomes" id="UP000009374">
    <property type="component" value="Unassembled WGS sequence"/>
</dbReference>
<keyword evidence="3" id="KW-0548">Nucleotidyltransferase</keyword>
<evidence type="ECO:0000256" key="2">
    <source>
        <dbReference type="ARBA" id="ARBA00022679"/>
    </source>
</evidence>
<dbReference type="Pfam" id="PF21694">
    <property type="entry name" value="DNA_pol3_delta_C"/>
    <property type="match status" value="1"/>
</dbReference>
<evidence type="ECO:0000256" key="5">
    <source>
        <dbReference type="ARBA" id="ARBA00022932"/>
    </source>
</evidence>
<dbReference type="PANTHER" id="PTHR34388:SF1">
    <property type="entry name" value="DNA POLYMERASE III SUBUNIT DELTA"/>
    <property type="match status" value="1"/>
</dbReference>
<dbReference type="PANTHER" id="PTHR34388">
    <property type="entry name" value="DNA POLYMERASE III SUBUNIT DELTA"/>
    <property type="match status" value="1"/>
</dbReference>
<keyword evidence="10" id="KW-1185">Reference proteome</keyword>
<comment type="similarity">
    <text evidence="6">Belongs to the DNA polymerase HolA subunit family.</text>
</comment>
<name>C6HV38_9BACT</name>
<evidence type="ECO:0000256" key="1">
    <source>
        <dbReference type="ARBA" id="ARBA00012417"/>
    </source>
</evidence>
<organism evidence="9 10">
    <name type="scientific">Leptospirillum ferrodiazotrophum</name>
    <dbReference type="NCBI Taxonomy" id="412449"/>
    <lineage>
        <taxon>Bacteria</taxon>
        <taxon>Pseudomonadati</taxon>
        <taxon>Nitrospirota</taxon>
        <taxon>Nitrospiria</taxon>
        <taxon>Nitrospirales</taxon>
        <taxon>Nitrospiraceae</taxon>
        <taxon>Leptospirillum</taxon>
    </lineage>
</organism>
<dbReference type="GO" id="GO:0003887">
    <property type="term" value="F:DNA-directed DNA polymerase activity"/>
    <property type="evidence" value="ECO:0007669"/>
    <property type="project" value="UniProtKB-KW"/>
</dbReference>
<sequence length="320" mass="34990">MGDPLLSLWVRQHLLDLLGIAPEEAGASIESIGGDDAPQYRLLGRIRERPLFGGKRILWISKAERAEELDPKALLEKNRHSSTVVVLETPEKTLLSWSKAIPAYSLALPSKPADREAWLHFLAERHALRLAKDAIAPLLTTFEGSPGPVDQLFSELKKEGVGPTISAVLLQKHGVESHYKTVFELLRGLEGNDKRFFAEWRRFLDNGQSPFGLISLLHRQWKLYRIAQGTLAQGRGEKEAARMLASIAGVQPFVADSAVRSARRLPPNGVSQGIDALAEADRLLKSGVAPDLVMDRLSASLFILFGGNATGKSGDGGRKA</sequence>
<evidence type="ECO:0000259" key="8">
    <source>
        <dbReference type="Pfam" id="PF21694"/>
    </source>
</evidence>
<evidence type="ECO:0000256" key="7">
    <source>
        <dbReference type="ARBA" id="ARBA00049244"/>
    </source>
</evidence>
<protein>
    <recommendedName>
        <fullName evidence="1">DNA-directed DNA polymerase</fullName>
        <ecNumber evidence="1">2.7.7.7</ecNumber>
    </recommendedName>
</protein>
<accession>C6HV38</accession>
<keyword evidence="2" id="KW-0808">Transferase</keyword>
<reference evidence="9 10" key="1">
    <citation type="journal article" date="2009" name="Appl. Environ. Microbiol.">
        <title>Community genomic and proteomic analyses of chemoautotrophic iron-oxidizing "Leptospirillum rubarum" (Group II) and "Leptospirillum ferrodiazotrophum" (Group III) bacteria in acid mine drainage biofilms.</title>
        <authorList>
            <person name="Goltsman D.S."/>
            <person name="Denef V.J."/>
            <person name="Singer S.W."/>
            <person name="VerBerkmoes N.C."/>
            <person name="Lefsrud M."/>
            <person name="Mueller R.S."/>
            <person name="Dick G.J."/>
            <person name="Sun C.L."/>
            <person name="Wheeler K.E."/>
            <person name="Zemla A."/>
            <person name="Baker B.J."/>
            <person name="Hauser L."/>
            <person name="Land M."/>
            <person name="Shah M.B."/>
            <person name="Thelen M.P."/>
            <person name="Hettich R.L."/>
            <person name="Banfield J.F."/>
        </authorList>
    </citation>
    <scope>NUCLEOTIDE SEQUENCE [LARGE SCALE GENOMIC DNA]</scope>
</reference>
<dbReference type="SUPFAM" id="SSF48019">
    <property type="entry name" value="post-AAA+ oligomerization domain-like"/>
    <property type="match status" value="1"/>
</dbReference>
<evidence type="ECO:0000313" key="9">
    <source>
        <dbReference type="EMBL" id="EES53412.1"/>
    </source>
</evidence>
<keyword evidence="5" id="KW-0239">DNA-directed DNA polymerase</keyword>
<dbReference type="EC" id="2.7.7.7" evidence="1"/>
<dbReference type="NCBIfam" id="TIGR01128">
    <property type="entry name" value="holA"/>
    <property type="match status" value="1"/>
</dbReference>
<dbReference type="GO" id="GO:0003677">
    <property type="term" value="F:DNA binding"/>
    <property type="evidence" value="ECO:0007669"/>
    <property type="project" value="InterPro"/>
</dbReference>
<dbReference type="InterPro" id="IPR005790">
    <property type="entry name" value="DNA_polIII_delta"/>
</dbReference>
<evidence type="ECO:0000256" key="4">
    <source>
        <dbReference type="ARBA" id="ARBA00022705"/>
    </source>
</evidence>
<dbReference type="GO" id="GO:0009360">
    <property type="term" value="C:DNA polymerase III complex"/>
    <property type="evidence" value="ECO:0007669"/>
    <property type="project" value="TreeGrafter"/>
</dbReference>
<dbReference type="InterPro" id="IPR008921">
    <property type="entry name" value="DNA_pol3_clamp-load_cplx_C"/>
</dbReference>
<feature type="domain" description="DNA polymerase III delta subunit-like C-terminal" evidence="8">
    <location>
        <begin position="182"/>
        <end position="289"/>
    </location>
</feature>
<evidence type="ECO:0000256" key="6">
    <source>
        <dbReference type="ARBA" id="ARBA00034754"/>
    </source>
</evidence>
<keyword evidence="4" id="KW-0235">DNA replication</keyword>
<evidence type="ECO:0000313" key="10">
    <source>
        <dbReference type="Proteomes" id="UP000009374"/>
    </source>
</evidence>